<sequence>MSQAPTPTPPSPPAPAEPGSEWLSQLRDIHAAPDAPFWPPAPGWWLLAAILLAVLGWLGYRLFRQWRVKRRRQALALRLDRLAQAHDPSAEPAEWLAAVNQTLKWVAIRAFPGECEALRGADWAAFLQARSGAGDGAFGPLATGPYQPIPDFDAGALQRAARQWVLANG</sequence>
<keyword evidence="2" id="KW-0812">Transmembrane</keyword>
<evidence type="ECO:0000256" key="1">
    <source>
        <dbReference type="SAM" id="MobiDB-lite"/>
    </source>
</evidence>
<keyword evidence="2" id="KW-0472">Membrane</keyword>
<proteinExistence type="predicted"/>
<dbReference type="InterPro" id="IPR025489">
    <property type="entry name" value="DUF4381"/>
</dbReference>
<gene>
    <name evidence="3" type="ORF">F3N42_11715</name>
</gene>
<feature type="transmembrane region" description="Helical" evidence="2">
    <location>
        <begin position="43"/>
        <end position="63"/>
    </location>
</feature>
<dbReference type="Pfam" id="PF14316">
    <property type="entry name" value="DUF4381"/>
    <property type="match status" value="1"/>
</dbReference>
<keyword evidence="4" id="KW-1185">Reference proteome</keyword>
<feature type="compositionally biased region" description="Pro residues" evidence="1">
    <location>
        <begin position="1"/>
        <end position="16"/>
    </location>
</feature>
<accession>A0A5N0TCK4</accession>
<protein>
    <submittedName>
        <fullName evidence="3">DUF4381 domain-containing protein</fullName>
    </submittedName>
</protein>
<comment type="caution">
    <text evidence="3">The sequence shown here is derived from an EMBL/GenBank/DDBJ whole genome shotgun (WGS) entry which is preliminary data.</text>
</comment>
<dbReference type="EMBL" id="VYXP01000006">
    <property type="protein sequence ID" value="KAA9131009.1"/>
    <property type="molecule type" value="Genomic_DNA"/>
</dbReference>
<evidence type="ECO:0000313" key="4">
    <source>
        <dbReference type="Proteomes" id="UP000325372"/>
    </source>
</evidence>
<feature type="region of interest" description="Disordered" evidence="1">
    <location>
        <begin position="1"/>
        <end position="20"/>
    </location>
</feature>
<evidence type="ECO:0000256" key="2">
    <source>
        <dbReference type="SAM" id="Phobius"/>
    </source>
</evidence>
<keyword evidence="2" id="KW-1133">Transmembrane helix</keyword>
<organism evidence="3 4">
    <name type="scientific">Marinihelvus fidelis</name>
    <dbReference type="NCBI Taxonomy" id="2613842"/>
    <lineage>
        <taxon>Bacteria</taxon>
        <taxon>Pseudomonadati</taxon>
        <taxon>Pseudomonadota</taxon>
        <taxon>Gammaproteobacteria</taxon>
        <taxon>Chromatiales</taxon>
        <taxon>Wenzhouxiangellaceae</taxon>
        <taxon>Marinihelvus</taxon>
    </lineage>
</organism>
<dbReference type="AlphaFoldDB" id="A0A5N0TCK4"/>
<name>A0A5N0TCK4_9GAMM</name>
<reference evidence="3 4" key="1">
    <citation type="submission" date="2019-09" db="EMBL/GenBank/DDBJ databases">
        <title>Wenzhouxiangella sp. Genome sequencing and assembly.</title>
        <authorList>
            <person name="Zhang R."/>
        </authorList>
    </citation>
    <scope>NUCLEOTIDE SEQUENCE [LARGE SCALE GENOMIC DNA]</scope>
    <source>
        <strain evidence="3 4">W260</strain>
    </source>
</reference>
<dbReference type="Proteomes" id="UP000325372">
    <property type="component" value="Unassembled WGS sequence"/>
</dbReference>
<evidence type="ECO:0000313" key="3">
    <source>
        <dbReference type="EMBL" id="KAA9131009.1"/>
    </source>
</evidence>
<dbReference type="RefSeq" id="WP_150864647.1">
    <property type="nucleotide sequence ID" value="NZ_VYXP01000006.1"/>
</dbReference>